<dbReference type="Proteomes" id="UP000467327">
    <property type="component" value="Chromosome"/>
</dbReference>
<dbReference type="InterPro" id="IPR032710">
    <property type="entry name" value="NTF2-like_dom_sf"/>
</dbReference>
<dbReference type="Pfam" id="PF07080">
    <property type="entry name" value="DUF1348"/>
    <property type="match status" value="1"/>
</dbReference>
<organism evidence="1 2">
    <name type="scientific">Mycolicibacterium aichiense</name>
    <dbReference type="NCBI Taxonomy" id="1799"/>
    <lineage>
        <taxon>Bacteria</taxon>
        <taxon>Bacillati</taxon>
        <taxon>Actinomycetota</taxon>
        <taxon>Actinomycetes</taxon>
        <taxon>Mycobacteriales</taxon>
        <taxon>Mycobacteriaceae</taxon>
        <taxon>Mycolicibacterium</taxon>
    </lineage>
</organism>
<dbReference type="SUPFAM" id="SSF54427">
    <property type="entry name" value="NTF2-like"/>
    <property type="match status" value="1"/>
</dbReference>
<accession>A0AAD1MCT7</accession>
<dbReference type="AlphaFoldDB" id="A0AAD1MCT7"/>
<evidence type="ECO:0000313" key="1">
    <source>
        <dbReference type="EMBL" id="BBX07920.1"/>
    </source>
</evidence>
<name>A0AAD1MCT7_9MYCO</name>
<evidence type="ECO:0008006" key="3">
    <source>
        <dbReference type="Google" id="ProtNLM"/>
    </source>
</evidence>
<gene>
    <name evidence="1" type="ORF">MAIC_27230</name>
</gene>
<dbReference type="KEGG" id="maic:MAIC_27230"/>
<protein>
    <recommendedName>
        <fullName evidence="3">Response regulator receiver domain-containing protein</fullName>
    </recommendedName>
</protein>
<dbReference type="Gene3D" id="3.10.450.50">
    <property type="match status" value="1"/>
</dbReference>
<dbReference type="RefSeq" id="WP_115320029.1">
    <property type="nucleotide sequence ID" value="NZ_AP022561.1"/>
</dbReference>
<sequence length="162" mass="18756">MTTTSAITSKPPVPPFTDESAAQKVRLAENAWNTCDPQVVSQAYSVDSIWRNRSVFVTGRAQIVEFLSGKWDREHEYRLIKELWAHSNDRIAARFAYEYRDDSGQWFRAYGNENWLFDEHGLMTHRHASINDVPIDEGERKFFWDQNAPRPADHPSLSDLGL</sequence>
<dbReference type="PANTHER" id="PTHR31757">
    <property type="entry name" value="SLL0781 PROTEIN"/>
    <property type="match status" value="1"/>
</dbReference>
<dbReference type="InterPro" id="IPR009783">
    <property type="entry name" value="DUF1348"/>
</dbReference>
<keyword evidence="2" id="KW-1185">Reference proteome</keyword>
<dbReference type="EMBL" id="AP022561">
    <property type="protein sequence ID" value="BBX07920.1"/>
    <property type="molecule type" value="Genomic_DNA"/>
</dbReference>
<reference evidence="1 2" key="1">
    <citation type="journal article" date="2019" name="Emerg. Microbes Infect.">
        <title>Comprehensive subspecies identification of 175 nontuberculous mycobacteria species based on 7547 genomic profiles.</title>
        <authorList>
            <person name="Matsumoto Y."/>
            <person name="Kinjo T."/>
            <person name="Motooka D."/>
            <person name="Nabeya D."/>
            <person name="Jung N."/>
            <person name="Uechi K."/>
            <person name="Horii T."/>
            <person name="Iida T."/>
            <person name="Fujita J."/>
            <person name="Nakamura S."/>
        </authorList>
    </citation>
    <scope>NUCLEOTIDE SEQUENCE [LARGE SCALE GENOMIC DNA]</scope>
    <source>
        <strain evidence="1 2">JCM 6376</strain>
    </source>
</reference>
<proteinExistence type="predicted"/>
<evidence type="ECO:0000313" key="2">
    <source>
        <dbReference type="Proteomes" id="UP000467327"/>
    </source>
</evidence>
<dbReference type="PANTHER" id="PTHR31757:SF0">
    <property type="entry name" value="SLL0781 PROTEIN"/>
    <property type="match status" value="1"/>
</dbReference>